<evidence type="ECO:0000313" key="3">
    <source>
        <dbReference type="Proteomes" id="UP001215598"/>
    </source>
</evidence>
<feature type="region of interest" description="Disordered" evidence="1">
    <location>
        <begin position="308"/>
        <end position="329"/>
    </location>
</feature>
<comment type="caution">
    <text evidence="2">The sequence shown here is derived from an EMBL/GenBank/DDBJ whole genome shotgun (WGS) entry which is preliminary data.</text>
</comment>
<organism evidence="2 3">
    <name type="scientific">Mycena metata</name>
    <dbReference type="NCBI Taxonomy" id="1033252"/>
    <lineage>
        <taxon>Eukaryota</taxon>
        <taxon>Fungi</taxon>
        <taxon>Dikarya</taxon>
        <taxon>Basidiomycota</taxon>
        <taxon>Agaricomycotina</taxon>
        <taxon>Agaricomycetes</taxon>
        <taxon>Agaricomycetidae</taxon>
        <taxon>Agaricales</taxon>
        <taxon>Marasmiineae</taxon>
        <taxon>Mycenaceae</taxon>
        <taxon>Mycena</taxon>
    </lineage>
</organism>
<dbReference type="Proteomes" id="UP001215598">
    <property type="component" value="Unassembled WGS sequence"/>
</dbReference>
<reference evidence="2" key="1">
    <citation type="submission" date="2023-03" db="EMBL/GenBank/DDBJ databases">
        <title>Massive genome expansion in bonnet fungi (Mycena s.s.) driven by repeated elements and novel gene families across ecological guilds.</title>
        <authorList>
            <consortium name="Lawrence Berkeley National Laboratory"/>
            <person name="Harder C.B."/>
            <person name="Miyauchi S."/>
            <person name="Viragh M."/>
            <person name="Kuo A."/>
            <person name="Thoen E."/>
            <person name="Andreopoulos B."/>
            <person name="Lu D."/>
            <person name="Skrede I."/>
            <person name="Drula E."/>
            <person name="Henrissat B."/>
            <person name="Morin E."/>
            <person name="Kohler A."/>
            <person name="Barry K."/>
            <person name="LaButti K."/>
            <person name="Morin E."/>
            <person name="Salamov A."/>
            <person name="Lipzen A."/>
            <person name="Mereny Z."/>
            <person name="Hegedus B."/>
            <person name="Baldrian P."/>
            <person name="Stursova M."/>
            <person name="Weitz H."/>
            <person name="Taylor A."/>
            <person name="Grigoriev I.V."/>
            <person name="Nagy L.G."/>
            <person name="Martin F."/>
            <person name="Kauserud H."/>
        </authorList>
    </citation>
    <scope>NUCLEOTIDE SEQUENCE</scope>
    <source>
        <strain evidence="2">CBHHK182m</strain>
    </source>
</reference>
<gene>
    <name evidence="2" type="ORF">B0H16DRAFT_1469671</name>
</gene>
<accession>A0AAD7HXB4</accession>
<sequence>MLDWLYITLILCLLASNLNRILWIGQQFLAYFSRPREPRMIPYFDEHGQLVGMVRVPAQHRYRPIPSASSHSESQDQIPNKVETDSDSDTPHRPVKLATQIPSALSWDCWPDGKFQYFFSHQRLSDTNQLAMNWALETIHNRGTPNALRWQSGNELRRRCLGIIQCHGKRCTLLLTPALRAMDRQKQMRQTCPLCDETLLLHQCGIESSLFRFREGGVFVHGGDHNHQGYTHSSVFRRNGSVEFIEYLLKYSPRSFSPVPQDTDPSEDAKEQGNSDDGYSGHAEEPMDGIVSDLCLLDQRLKNSIDANAEEEWEIHQDPDAELDELSDD</sequence>
<feature type="region of interest" description="Disordered" evidence="1">
    <location>
        <begin position="256"/>
        <end position="286"/>
    </location>
</feature>
<protein>
    <submittedName>
        <fullName evidence="2">Uncharacterized protein</fullName>
    </submittedName>
</protein>
<name>A0AAD7HXB4_9AGAR</name>
<keyword evidence="3" id="KW-1185">Reference proteome</keyword>
<dbReference type="GO" id="GO:0006355">
    <property type="term" value="P:regulation of DNA-templated transcription"/>
    <property type="evidence" value="ECO:0007669"/>
    <property type="project" value="InterPro"/>
</dbReference>
<dbReference type="InterPro" id="IPR036115">
    <property type="entry name" value="GCM_dom_sf"/>
</dbReference>
<evidence type="ECO:0000313" key="2">
    <source>
        <dbReference type="EMBL" id="KAJ7730321.1"/>
    </source>
</evidence>
<proteinExistence type="predicted"/>
<feature type="region of interest" description="Disordered" evidence="1">
    <location>
        <begin position="64"/>
        <end position="94"/>
    </location>
</feature>
<evidence type="ECO:0000256" key="1">
    <source>
        <dbReference type="SAM" id="MobiDB-lite"/>
    </source>
</evidence>
<feature type="compositionally biased region" description="Polar residues" evidence="1">
    <location>
        <begin position="67"/>
        <end position="78"/>
    </location>
</feature>
<dbReference type="EMBL" id="JARKIB010000160">
    <property type="protein sequence ID" value="KAJ7730321.1"/>
    <property type="molecule type" value="Genomic_DNA"/>
</dbReference>
<dbReference type="GO" id="GO:0003677">
    <property type="term" value="F:DNA binding"/>
    <property type="evidence" value="ECO:0007669"/>
    <property type="project" value="InterPro"/>
</dbReference>
<dbReference type="AlphaFoldDB" id="A0AAD7HXB4"/>
<dbReference type="SUPFAM" id="SSF90073">
    <property type="entry name" value="GCM domain"/>
    <property type="match status" value="1"/>
</dbReference>
<feature type="compositionally biased region" description="Acidic residues" evidence="1">
    <location>
        <begin position="320"/>
        <end position="329"/>
    </location>
</feature>